<dbReference type="InterPro" id="IPR013740">
    <property type="entry name" value="Redoxin"/>
</dbReference>
<dbReference type="RefSeq" id="WP_345336116.1">
    <property type="nucleotide sequence ID" value="NZ_BAABJZ010000091.1"/>
</dbReference>
<feature type="signal peptide" evidence="1">
    <location>
        <begin position="1"/>
        <end position="20"/>
    </location>
</feature>
<dbReference type="EMBL" id="BAABJZ010000091">
    <property type="protein sequence ID" value="GAA4893771.1"/>
    <property type="molecule type" value="Genomic_DNA"/>
</dbReference>
<accession>A0ABP9F6E1</accession>
<feature type="domain" description="Thioredoxin" evidence="2">
    <location>
        <begin position="15"/>
        <end position="156"/>
    </location>
</feature>
<sequence>MRYNLLAAVLALLLLSPSLAADELDLLSYTHRSLDATGESDLSAYRGKPVVMLFFTSDCPWCHKQARILRSLQQHCSKQFTPVALGVGGDRNTLRRELHRMRVPFSGFITGSEMVNKMGGVPATPLMLITDKNGNFAHFQRGLLPEEQLKQVLCPT</sequence>
<reference evidence="4" key="1">
    <citation type="journal article" date="2019" name="Int. J. Syst. Evol. Microbiol.">
        <title>The Global Catalogue of Microorganisms (GCM) 10K type strain sequencing project: providing services to taxonomists for standard genome sequencing and annotation.</title>
        <authorList>
            <consortium name="The Broad Institute Genomics Platform"/>
            <consortium name="The Broad Institute Genome Sequencing Center for Infectious Disease"/>
            <person name="Wu L."/>
            <person name="Ma J."/>
        </authorList>
    </citation>
    <scope>NUCLEOTIDE SEQUENCE [LARGE SCALE GENOMIC DNA]</scope>
    <source>
        <strain evidence="4">JCM 18401</strain>
    </source>
</reference>
<feature type="chain" id="PRO_5047162559" evidence="1">
    <location>
        <begin position="21"/>
        <end position="156"/>
    </location>
</feature>
<keyword evidence="4" id="KW-1185">Reference proteome</keyword>
<protein>
    <submittedName>
        <fullName evidence="3">Conjugal transfer protein TraF</fullName>
    </submittedName>
</protein>
<keyword evidence="1" id="KW-0732">Signal</keyword>
<organism evidence="3 4">
    <name type="scientific">Ferrimonas pelagia</name>
    <dbReference type="NCBI Taxonomy" id="1177826"/>
    <lineage>
        <taxon>Bacteria</taxon>
        <taxon>Pseudomonadati</taxon>
        <taxon>Pseudomonadota</taxon>
        <taxon>Gammaproteobacteria</taxon>
        <taxon>Alteromonadales</taxon>
        <taxon>Ferrimonadaceae</taxon>
        <taxon>Ferrimonas</taxon>
    </lineage>
</organism>
<dbReference type="SUPFAM" id="SSF52833">
    <property type="entry name" value="Thioredoxin-like"/>
    <property type="match status" value="1"/>
</dbReference>
<proteinExistence type="predicted"/>
<dbReference type="InterPro" id="IPR036249">
    <property type="entry name" value="Thioredoxin-like_sf"/>
</dbReference>
<evidence type="ECO:0000313" key="4">
    <source>
        <dbReference type="Proteomes" id="UP001499988"/>
    </source>
</evidence>
<dbReference type="Gene3D" id="3.40.30.10">
    <property type="entry name" value="Glutaredoxin"/>
    <property type="match status" value="1"/>
</dbReference>
<dbReference type="InterPro" id="IPR013766">
    <property type="entry name" value="Thioredoxin_domain"/>
</dbReference>
<name>A0ABP9F6E1_9GAMM</name>
<evidence type="ECO:0000313" key="3">
    <source>
        <dbReference type="EMBL" id="GAA4893771.1"/>
    </source>
</evidence>
<comment type="caution">
    <text evidence="3">The sequence shown here is derived from an EMBL/GenBank/DDBJ whole genome shotgun (WGS) entry which is preliminary data.</text>
</comment>
<dbReference type="PROSITE" id="PS51352">
    <property type="entry name" value="THIOREDOXIN_2"/>
    <property type="match status" value="1"/>
</dbReference>
<dbReference type="Proteomes" id="UP001499988">
    <property type="component" value="Unassembled WGS sequence"/>
</dbReference>
<evidence type="ECO:0000256" key="1">
    <source>
        <dbReference type="SAM" id="SignalP"/>
    </source>
</evidence>
<evidence type="ECO:0000259" key="2">
    <source>
        <dbReference type="PROSITE" id="PS51352"/>
    </source>
</evidence>
<gene>
    <name evidence="3" type="primary">traF</name>
    <name evidence="3" type="ORF">GCM10023333_28670</name>
</gene>
<dbReference type="Pfam" id="PF08534">
    <property type="entry name" value="Redoxin"/>
    <property type="match status" value="1"/>
</dbReference>